<evidence type="ECO:0000313" key="3">
    <source>
        <dbReference type="Proteomes" id="UP000644507"/>
    </source>
</evidence>
<sequence>MRTKRIVIIGTRTWELTSIHMEYFVKNDANIVGILESPTEGITTTTSGGSSSKAIHEVAEERDIPIICGKPKGAGVMDQVRAWKPDIVVVIGYQFFLPDEFLQIAPMGVVNFHTSLLPRHCGRHPGFWTIWYGDKQSGMCVHFMDSGLDTGEIAYKSYVPVKNGDTVDTLYDRIWKNDEAIVKQLLDDIETDSVPRIPQDKSEYTYNYVPHEKDFELDFRQTAQLLVNRCVVKPNKFYLVLNGTRFPVASCTAIDEPTTSRNFKLNTPYNLAGSLVYMTPNQWLRVDELIVDDQPTTALEVAQKELGKIAEI</sequence>
<dbReference type="GO" id="GO:0005829">
    <property type="term" value="C:cytosol"/>
    <property type="evidence" value="ECO:0007669"/>
    <property type="project" value="TreeGrafter"/>
</dbReference>
<dbReference type="InterPro" id="IPR002376">
    <property type="entry name" value="Formyl_transf_N"/>
</dbReference>
<evidence type="ECO:0000313" key="2">
    <source>
        <dbReference type="EMBL" id="GHC41933.1"/>
    </source>
</evidence>
<organism evidence="2 3">
    <name type="scientific">Roseibacillus persicicus</name>
    <dbReference type="NCBI Taxonomy" id="454148"/>
    <lineage>
        <taxon>Bacteria</taxon>
        <taxon>Pseudomonadati</taxon>
        <taxon>Verrucomicrobiota</taxon>
        <taxon>Verrucomicrobiia</taxon>
        <taxon>Verrucomicrobiales</taxon>
        <taxon>Verrucomicrobiaceae</taxon>
        <taxon>Roseibacillus</taxon>
    </lineage>
</organism>
<dbReference type="PANTHER" id="PTHR11138:SF5">
    <property type="entry name" value="METHIONYL-TRNA FORMYLTRANSFERASE, MITOCHONDRIAL"/>
    <property type="match status" value="1"/>
</dbReference>
<reference evidence="2" key="2">
    <citation type="submission" date="2020-09" db="EMBL/GenBank/DDBJ databases">
        <authorList>
            <person name="Sun Q."/>
            <person name="Kim S."/>
        </authorList>
    </citation>
    <scope>NUCLEOTIDE SEQUENCE</scope>
    <source>
        <strain evidence="2">KCTC 12988</strain>
    </source>
</reference>
<protein>
    <recommendedName>
        <fullName evidence="1">Formyl transferase N-terminal domain-containing protein</fullName>
    </recommendedName>
</protein>
<dbReference type="RefSeq" id="WP_189566795.1">
    <property type="nucleotide sequence ID" value="NZ_BMXI01000001.1"/>
</dbReference>
<feature type="domain" description="Formyl transferase N-terminal" evidence="1">
    <location>
        <begin position="76"/>
        <end position="181"/>
    </location>
</feature>
<evidence type="ECO:0000259" key="1">
    <source>
        <dbReference type="Pfam" id="PF00551"/>
    </source>
</evidence>
<dbReference type="AlphaFoldDB" id="A0A918TCX5"/>
<dbReference type="EMBL" id="BMXI01000001">
    <property type="protein sequence ID" value="GHC41933.1"/>
    <property type="molecule type" value="Genomic_DNA"/>
</dbReference>
<dbReference type="InterPro" id="IPR036477">
    <property type="entry name" value="Formyl_transf_N_sf"/>
</dbReference>
<dbReference type="Gene3D" id="3.40.50.12230">
    <property type="match status" value="1"/>
</dbReference>
<dbReference type="Pfam" id="PF00551">
    <property type="entry name" value="Formyl_trans_N"/>
    <property type="match status" value="1"/>
</dbReference>
<name>A0A918TCX5_9BACT</name>
<gene>
    <name evidence="2" type="ORF">GCM10007100_03570</name>
</gene>
<keyword evidence="3" id="KW-1185">Reference proteome</keyword>
<dbReference type="SUPFAM" id="SSF53328">
    <property type="entry name" value="Formyltransferase"/>
    <property type="match status" value="1"/>
</dbReference>
<dbReference type="GO" id="GO:0004479">
    <property type="term" value="F:methionyl-tRNA formyltransferase activity"/>
    <property type="evidence" value="ECO:0007669"/>
    <property type="project" value="TreeGrafter"/>
</dbReference>
<proteinExistence type="predicted"/>
<comment type="caution">
    <text evidence="2">The sequence shown here is derived from an EMBL/GenBank/DDBJ whole genome shotgun (WGS) entry which is preliminary data.</text>
</comment>
<accession>A0A918TCX5</accession>
<reference evidence="2" key="1">
    <citation type="journal article" date="2014" name="Int. J. Syst. Evol. Microbiol.">
        <title>Complete genome sequence of Corynebacterium casei LMG S-19264T (=DSM 44701T), isolated from a smear-ripened cheese.</title>
        <authorList>
            <consortium name="US DOE Joint Genome Institute (JGI-PGF)"/>
            <person name="Walter F."/>
            <person name="Albersmeier A."/>
            <person name="Kalinowski J."/>
            <person name="Ruckert C."/>
        </authorList>
    </citation>
    <scope>NUCLEOTIDE SEQUENCE</scope>
    <source>
        <strain evidence="2">KCTC 12988</strain>
    </source>
</reference>
<dbReference type="Proteomes" id="UP000644507">
    <property type="component" value="Unassembled WGS sequence"/>
</dbReference>
<dbReference type="PANTHER" id="PTHR11138">
    <property type="entry name" value="METHIONYL-TRNA FORMYLTRANSFERASE"/>
    <property type="match status" value="1"/>
</dbReference>